<dbReference type="NCBIfam" id="TIGR01557">
    <property type="entry name" value="myb_SHAQKYF"/>
    <property type="match status" value="1"/>
</dbReference>
<name>A0A8T2UIY8_CERRI</name>
<evidence type="ECO:0000256" key="6">
    <source>
        <dbReference type="SAM" id="MobiDB-lite"/>
    </source>
</evidence>
<dbReference type="GO" id="GO:0003700">
    <property type="term" value="F:DNA-binding transcription factor activity"/>
    <property type="evidence" value="ECO:0007669"/>
    <property type="project" value="InterPro"/>
</dbReference>
<comment type="subcellular location">
    <subcellularLocation>
        <location evidence="1">Nucleus</location>
    </subcellularLocation>
</comment>
<evidence type="ECO:0000256" key="4">
    <source>
        <dbReference type="ARBA" id="ARBA00023163"/>
    </source>
</evidence>
<protein>
    <recommendedName>
        <fullName evidence="7">HTH myb-type domain-containing protein</fullName>
    </recommendedName>
</protein>
<keyword evidence="5" id="KW-0539">Nucleus</keyword>
<proteinExistence type="predicted"/>
<evidence type="ECO:0000256" key="1">
    <source>
        <dbReference type="ARBA" id="ARBA00004123"/>
    </source>
</evidence>
<feature type="region of interest" description="Disordered" evidence="6">
    <location>
        <begin position="706"/>
        <end position="732"/>
    </location>
</feature>
<evidence type="ECO:0000313" key="8">
    <source>
        <dbReference type="EMBL" id="KAH7434500.1"/>
    </source>
</evidence>
<comment type="caution">
    <text evidence="8">The sequence shown here is derived from an EMBL/GenBank/DDBJ whole genome shotgun (WGS) entry which is preliminary data.</text>
</comment>
<evidence type="ECO:0000256" key="3">
    <source>
        <dbReference type="ARBA" id="ARBA00023125"/>
    </source>
</evidence>
<dbReference type="Proteomes" id="UP000825935">
    <property type="component" value="Chromosome 6"/>
</dbReference>
<dbReference type="FunFam" id="1.10.10.60:FF:000007">
    <property type="entry name" value="Two-component response regulator"/>
    <property type="match status" value="1"/>
</dbReference>
<dbReference type="PANTHER" id="PTHR31003:SF19">
    <property type="entry name" value="MYB FAMILY TRANSCRIPTION FACTOR EFM"/>
    <property type="match status" value="1"/>
</dbReference>
<dbReference type="InterPro" id="IPR017930">
    <property type="entry name" value="Myb_dom"/>
</dbReference>
<dbReference type="SUPFAM" id="SSF46689">
    <property type="entry name" value="Homeodomain-like"/>
    <property type="match status" value="1"/>
</dbReference>
<feature type="domain" description="HTH myb-type" evidence="7">
    <location>
        <begin position="378"/>
        <end position="438"/>
    </location>
</feature>
<keyword evidence="9" id="KW-1185">Reference proteome</keyword>
<evidence type="ECO:0000256" key="5">
    <source>
        <dbReference type="ARBA" id="ARBA00023242"/>
    </source>
</evidence>
<keyword evidence="2" id="KW-0805">Transcription regulation</keyword>
<sequence>MPMPSLLAEDLCLGYKHPRSISVASVAAIDGKENKAYELRTNVKGEVFSDSSVVARSVPLRFLDAPSDLRELEAYHKALQEERVKIKAFGRELPFCLQLLDDAIEASKGHLEDRLSCKLNAPLHTEGTSTRHGLVCEYNSSVRKGVKEHPRINDINLDLKCSWACPNSSAPAESGDQLRGTPCVPVHQTKSILNVAASGLSARQDVEPFSGSRLFDGCGAFTDRSFLCRKGNQTGHQLDSNHRISAVNSSSFQLMRNQTSCSGMRYDTTGRQYPGDVMNADMNLTEIVGKILQPMDASGTADRDRKRHCGRPIQTGMSSMPFSAASANINSAGYISSSIAAASLCPQDYHIGTISEELGNASCPSSSNTTTLQPGGAMVRKPRRCWSPELHQRFLNALQNLGGCQVATPKQIRELMNVEGLTNDEVKSHLQKFRLHMKRPNGVVQHAIQSTSPQRTGHHLVVFGHIWVPSEYGEHHHEQQAAKDDCIITSNEFLESECHNHEGEQQSNDISRSHINSEVGCHLSDLGSCNNQLDMHPTMRKVFHQKSQYVCCNAKEGISDCSNQYVHAEKHKDECACELLNYVQKDRVSLEDRDKDHDYRQIQDIRSNPGDAVSEALLVPLVSGEADKGILHIHEASGSYSMSLCGHRHANQSFGYQEAASSRSDTIIVKDTDLIIGRRLPAEKDTDLQPCVQSEKALLNINQGMKYNDTSEDSTDAPSNLHSSRAESKFAQ</sequence>
<dbReference type="InterPro" id="IPR058673">
    <property type="entry name" value="HHO5-like_N"/>
</dbReference>
<dbReference type="InterPro" id="IPR009057">
    <property type="entry name" value="Homeodomain-like_sf"/>
</dbReference>
<dbReference type="AlphaFoldDB" id="A0A8T2UIY8"/>
<keyword evidence="3" id="KW-0238">DNA-binding</keyword>
<evidence type="ECO:0000256" key="2">
    <source>
        <dbReference type="ARBA" id="ARBA00023015"/>
    </source>
</evidence>
<accession>A0A8T2UIY8</accession>
<dbReference type="PANTHER" id="PTHR31003">
    <property type="entry name" value="MYB FAMILY TRANSCRIPTION FACTOR"/>
    <property type="match status" value="1"/>
</dbReference>
<organism evidence="8 9">
    <name type="scientific">Ceratopteris richardii</name>
    <name type="common">Triangle waterfern</name>
    <dbReference type="NCBI Taxonomy" id="49495"/>
    <lineage>
        <taxon>Eukaryota</taxon>
        <taxon>Viridiplantae</taxon>
        <taxon>Streptophyta</taxon>
        <taxon>Embryophyta</taxon>
        <taxon>Tracheophyta</taxon>
        <taxon>Polypodiopsida</taxon>
        <taxon>Polypodiidae</taxon>
        <taxon>Polypodiales</taxon>
        <taxon>Pteridineae</taxon>
        <taxon>Pteridaceae</taxon>
        <taxon>Parkerioideae</taxon>
        <taxon>Ceratopteris</taxon>
    </lineage>
</organism>
<gene>
    <name evidence="8" type="ORF">KP509_06G020200</name>
</gene>
<dbReference type="GO" id="GO:0003677">
    <property type="term" value="F:DNA binding"/>
    <property type="evidence" value="ECO:0007669"/>
    <property type="project" value="UniProtKB-KW"/>
</dbReference>
<evidence type="ECO:0000313" key="9">
    <source>
        <dbReference type="Proteomes" id="UP000825935"/>
    </source>
</evidence>
<dbReference type="Pfam" id="PF00249">
    <property type="entry name" value="Myb_DNA-binding"/>
    <property type="match status" value="1"/>
</dbReference>
<evidence type="ECO:0000259" key="7">
    <source>
        <dbReference type="PROSITE" id="PS51294"/>
    </source>
</evidence>
<dbReference type="PROSITE" id="PS51294">
    <property type="entry name" value="HTH_MYB"/>
    <property type="match status" value="1"/>
</dbReference>
<dbReference type="Gene3D" id="1.10.10.60">
    <property type="entry name" value="Homeodomain-like"/>
    <property type="match status" value="1"/>
</dbReference>
<dbReference type="OrthoDB" id="1966811at2759"/>
<dbReference type="InterPro" id="IPR044787">
    <property type="entry name" value="HHO5-like"/>
</dbReference>
<keyword evidence="4" id="KW-0804">Transcription</keyword>
<dbReference type="InterPro" id="IPR001005">
    <property type="entry name" value="SANT/Myb"/>
</dbReference>
<dbReference type="Pfam" id="PF26575">
    <property type="entry name" value="HHO5_N"/>
    <property type="match status" value="1"/>
</dbReference>
<dbReference type="EMBL" id="CM035411">
    <property type="protein sequence ID" value="KAH7434500.1"/>
    <property type="molecule type" value="Genomic_DNA"/>
</dbReference>
<reference evidence="8" key="1">
    <citation type="submission" date="2021-08" db="EMBL/GenBank/DDBJ databases">
        <title>WGS assembly of Ceratopteris richardii.</title>
        <authorList>
            <person name="Marchant D.B."/>
            <person name="Chen G."/>
            <person name="Jenkins J."/>
            <person name="Shu S."/>
            <person name="Leebens-Mack J."/>
            <person name="Grimwood J."/>
            <person name="Schmutz J."/>
            <person name="Soltis P."/>
            <person name="Soltis D."/>
            <person name="Chen Z.-H."/>
        </authorList>
    </citation>
    <scope>NUCLEOTIDE SEQUENCE</scope>
    <source>
        <strain evidence="8">Whitten #5841</strain>
        <tissue evidence="8">Leaf</tissue>
    </source>
</reference>
<dbReference type="InterPro" id="IPR006447">
    <property type="entry name" value="Myb_dom_plants"/>
</dbReference>
<dbReference type="GO" id="GO:0005634">
    <property type="term" value="C:nucleus"/>
    <property type="evidence" value="ECO:0007669"/>
    <property type="project" value="UniProtKB-SubCell"/>
</dbReference>